<gene>
    <name evidence="1" type="ORF">F5148DRAFT_1170625</name>
</gene>
<evidence type="ECO:0000313" key="2">
    <source>
        <dbReference type="Proteomes" id="UP001207468"/>
    </source>
</evidence>
<evidence type="ECO:0000313" key="1">
    <source>
        <dbReference type="EMBL" id="KAI9511457.1"/>
    </source>
</evidence>
<name>A0ACC0UKW0_9AGAM</name>
<sequence length="442" mass="46905">MSRAHRRPLTPSSQGASAFPSKFKEHLSIAVPRADPPIERSRFSPDSPTSRAFSIGRPTPLKSLPRSRPIDPEKGFAGKNGSSSQGARAQPSVGERFGHLFVDLRGSRKDDPSVPPIAPVVLPKIPETWRVPLDDRKPEALCPCHAKRPPTRMERRYHRVILSALVVFLLYLFVNVIVLNVRSFASSYMAGFRSSTVSSSSAPTMTGVMLSADTQRCITQYSLNAPADPKGYPCSSCLPLLVAVPPNATAVYAVARDGTQFCGLRSIWEAAGQQGEAALEAGGWVKDVKFCAWNGVRCDGAGRVSSLQLTSPAIPASLPAQFTNLTELESLEIVGDGTSPAGSFPTSFGDLTKLTTLHFENTALGALPDTLQTLSALTLVRNAQVGPSLPPSIASGALRSLIVNNEPLTLSATQSAALCSKQLQNCDLRGSGSQACGACLVG</sequence>
<accession>A0ACC0UKW0</accession>
<dbReference type="EMBL" id="JAGFNK010000021">
    <property type="protein sequence ID" value="KAI9511457.1"/>
    <property type="molecule type" value="Genomic_DNA"/>
</dbReference>
<reference evidence="1" key="1">
    <citation type="submission" date="2021-03" db="EMBL/GenBank/DDBJ databases">
        <title>Evolutionary priming and transition to the ectomycorrhizal habit in an iconic lineage of mushroom-forming fungi: is preadaptation a requirement?</title>
        <authorList>
            <consortium name="DOE Joint Genome Institute"/>
            <person name="Looney B.P."/>
            <person name="Miyauchi S."/>
            <person name="Morin E."/>
            <person name="Drula E."/>
            <person name="Courty P.E."/>
            <person name="Chicoki N."/>
            <person name="Fauchery L."/>
            <person name="Kohler A."/>
            <person name="Kuo A."/>
            <person name="LaButti K."/>
            <person name="Pangilinan J."/>
            <person name="Lipzen A."/>
            <person name="Riley R."/>
            <person name="Andreopoulos W."/>
            <person name="He G."/>
            <person name="Johnson J."/>
            <person name="Barry K.W."/>
            <person name="Grigoriev I.V."/>
            <person name="Nagy L."/>
            <person name="Hibbett D."/>
            <person name="Henrissat B."/>
            <person name="Matheny P.B."/>
            <person name="Labbe J."/>
            <person name="Martin A.F."/>
        </authorList>
    </citation>
    <scope>NUCLEOTIDE SEQUENCE</scope>
    <source>
        <strain evidence="1">BPL698</strain>
    </source>
</reference>
<organism evidence="1 2">
    <name type="scientific">Russula earlei</name>
    <dbReference type="NCBI Taxonomy" id="71964"/>
    <lineage>
        <taxon>Eukaryota</taxon>
        <taxon>Fungi</taxon>
        <taxon>Dikarya</taxon>
        <taxon>Basidiomycota</taxon>
        <taxon>Agaricomycotina</taxon>
        <taxon>Agaricomycetes</taxon>
        <taxon>Russulales</taxon>
        <taxon>Russulaceae</taxon>
        <taxon>Russula</taxon>
    </lineage>
</organism>
<protein>
    <submittedName>
        <fullName evidence="1">Uncharacterized protein</fullName>
    </submittedName>
</protein>
<proteinExistence type="predicted"/>
<comment type="caution">
    <text evidence="1">The sequence shown here is derived from an EMBL/GenBank/DDBJ whole genome shotgun (WGS) entry which is preliminary data.</text>
</comment>
<keyword evidence="2" id="KW-1185">Reference proteome</keyword>
<dbReference type="Proteomes" id="UP001207468">
    <property type="component" value="Unassembled WGS sequence"/>
</dbReference>